<dbReference type="Pfam" id="PF01546">
    <property type="entry name" value="Peptidase_M20"/>
    <property type="match status" value="1"/>
</dbReference>
<reference evidence="4 5" key="1">
    <citation type="submission" date="2024-01" db="EMBL/GenBank/DDBJ databases">
        <title>Characterization of antibiotic resistant novel bacterial strains and their environmental applications.</title>
        <authorList>
            <person name="Manzoor S."/>
            <person name="Abbas S."/>
            <person name="Arshad M."/>
            <person name="Ahmed I."/>
        </authorList>
    </citation>
    <scope>NUCLEOTIDE SEQUENCE [LARGE SCALE GENOMIC DNA]</scope>
    <source>
        <strain evidence="4 5">NCCP-602</strain>
    </source>
</reference>
<dbReference type="PIRSF" id="PIRSF001235">
    <property type="entry name" value="Amidase_carbamoylase"/>
    <property type="match status" value="1"/>
</dbReference>
<name>A0ABN0SLB7_9MICO</name>
<dbReference type="PANTHER" id="PTHR32494:SF5">
    <property type="entry name" value="ALLANTOATE AMIDOHYDROLASE"/>
    <property type="match status" value="1"/>
</dbReference>
<dbReference type="InterPro" id="IPR036264">
    <property type="entry name" value="Bact_exopeptidase_dim_dom"/>
</dbReference>
<comment type="caution">
    <text evidence="4">The sequence shown here is derived from an EMBL/GenBank/DDBJ whole genome shotgun (WGS) entry which is preliminary data.</text>
</comment>
<dbReference type="InterPro" id="IPR002933">
    <property type="entry name" value="Peptidase_M20"/>
</dbReference>
<dbReference type="NCBIfam" id="NF006770">
    <property type="entry name" value="PRK09290.1-4"/>
    <property type="match status" value="1"/>
</dbReference>
<feature type="region of interest" description="Disordered" evidence="3">
    <location>
        <begin position="404"/>
        <end position="432"/>
    </location>
</feature>
<organism evidence="4 5">
    <name type="scientific">Brevibacterium metallidurans</name>
    <dbReference type="NCBI Taxonomy" id="1482676"/>
    <lineage>
        <taxon>Bacteria</taxon>
        <taxon>Bacillati</taxon>
        <taxon>Actinomycetota</taxon>
        <taxon>Actinomycetes</taxon>
        <taxon>Micrococcales</taxon>
        <taxon>Brevibacteriaceae</taxon>
        <taxon>Brevibacterium</taxon>
    </lineage>
</organism>
<dbReference type="NCBIfam" id="TIGR01879">
    <property type="entry name" value="hydantase"/>
    <property type="match status" value="1"/>
</dbReference>
<keyword evidence="2" id="KW-0378">Hydrolase</keyword>
<dbReference type="Gene3D" id="3.30.70.360">
    <property type="match status" value="1"/>
</dbReference>
<sequence length="432" mass="44416">MSDVVSLLGQIEDTGRDTRGPGYQRPGFSATERELRDWFLAEADRRGLDTEIDANGITWAWVTAPGEKAVVTGSHLDSVPGGGAFDGPLGVASALAAVDELQGSGALEAATRPLALAVFPEEEGSRFGVACLGSRLITGAIDADRALGLTDANGDTFADVARGYGLDPERIGADPARLAGIGSFIELHVEQGIGLAGTDQAVAIGTSIIGHGRWHFAFAGQGNHAGTTPMSHRADPVVAASRVIGDVPTLAAATDTRAVATVGRTLIHPGGTNVIASGMSFWLDIRHEDDAVVDRVLDAITTRAREHAAETGVSVSISQESYSPTTRFTAELNDRLRSVLPGAPMLPSGAGHDAGILAPHLPSAMLYVRNPTGVSHAPEEACEDDDARAGVAALVSVLENELGVPTTGGAASHPASRADEPGQADTSAGGLR</sequence>
<proteinExistence type="inferred from homology"/>
<comment type="similarity">
    <text evidence="1">Belongs to the peptidase M20 family.</text>
</comment>
<keyword evidence="5" id="KW-1185">Reference proteome</keyword>
<protein>
    <submittedName>
        <fullName evidence="4">Allantoate amidohydrolase</fullName>
    </submittedName>
</protein>
<evidence type="ECO:0000313" key="5">
    <source>
        <dbReference type="Proteomes" id="UP001498238"/>
    </source>
</evidence>
<gene>
    <name evidence="4" type="ORF">NCCP602_10100</name>
</gene>
<dbReference type="SUPFAM" id="SSF55031">
    <property type="entry name" value="Bacterial exopeptidase dimerisation domain"/>
    <property type="match status" value="1"/>
</dbReference>
<dbReference type="SUPFAM" id="SSF53187">
    <property type="entry name" value="Zn-dependent exopeptidases"/>
    <property type="match status" value="1"/>
</dbReference>
<dbReference type="Gene3D" id="3.40.630.10">
    <property type="entry name" value="Zn peptidases"/>
    <property type="match status" value="1"/>
</dbReference>
<dbReference type="Proteomes" id="UP001498238">
    <property type="component" value="Unassembled WGS sequence"/>
</dbReference>
<evidence type="ECO:0000256" key="3">
    <source>
        <dbReference type="SAM" id="MobiDB-lite"/>
    </source>
</evidence>
<dbReference type="InterPro" id="IPR010158">
    <property type="entry name" value="Amidase_Cbmase"/>
</dbReference>
<evidence type="ECO:0000256" key="1">
    <source>
        <dbReference type="ARBA" id="ARBA00006153"/>
    </source>
</evidence>
<dbReference type="EMBL" id="BAAAAF010000003">
    <property type="protein sequence ID" value="GAA0035049.1"/>
    <property type="molecule type" value="Genomic_DNA"/>
</dbReference>
<accession>A0ABN0SLB7</accession>
<dbReference type="RefSeq" id="WP_339392023.1">
    <property type="nucleotide sequence ID" value="NZ_BAAAAF010000003.1"/>
</dbReference>
<evidence type="ECO:0000313" key="4">
    <source>
        <dbReference type="EMBL" id="GAA0035049.1"/>
    </source>
</evidence>
<evidence type="ECO:0000256" key="2">
    <source>
        <dbReference type="ARBA" id="ARBA00022801"/>
    </source>
</evidence>
<dbReference type="PANTHER" id="PTHR32494">
    <property type="entry name" value="ALLANTOATE DEIMINASE-RELATED"/>
    <property type="match status" value="1"/>
</dbReference>